<feature type="domain" description="Rhodanese" evidence="1">
    <location>
        <begin position="24"/>
        <end position="113"/>
    </location>
</feature>
<gene>
    <name evidence="2" type="ordered locus">Plav_0356</name>
</gene>
<evidence type="ECO:0000313" key="2">
    <source>
        <dbReference type="EMBL" id="ABS61979.1"/>
    </source>
</evidence>
<dbReference type="InterPro" id="IPR036873">
    <property type="entry name" value="Rhodanese-like_dom_sf"/>
</dbReference>
<dbReference type="RefSeq" id="WP_011995270.1">
    <property type="nucleotide sequence ID" value="NC_009719.1"/>
</dbReference>
<protein>
    <submittedName>
        <fullName evidence="2">Rhodanese domain protein</fullName>
    </submittedName>
</protein>
<keyword evidence="3" id="KW-1185">Reference proteome</keyword>
<accession>A7HPZ6</accession>
<dbReference type="KEGG" id="pla:Plav_0356"/>
<dbReference type="SUPFAM" id="SSF52821">
    <property type="entry name" value="Rhodanese/Cell cycle control phosphatase"/>
    <property type="match status" value="1"/>
</dbReference>
<organism evidence="2 3">
    <name type="scientific">Parvibaculum lavamentivorans (strain DS-1 / DSM 13023 / NCIMB 13966)</name>
    <dbReference type="NCBI Taxonomy" id="402881"/>
    <lineage>
        <taxon>Bacteria</taxon>
        <taxon>Pseudomonadati</taxon>
        <taxon>Pseudomonadota</taxon>
        <taxon>Alphaproteobacteria</taxon>
        <taxon>Hyphomicrobiales</taxon>
        <taxon>Parvibaculaceae</taxon>
        <taxon>Parvibaculum</taxon>
    </lineage>
</organism>
<sequence>MATCFGELDTFEPVSRAELKRCLRNDSVLVLDVRPRDEFEAGHMPGAVNVPPSELDARLSSLPVDREILVYCRGPYCVLAFEAVALLRAGGFHVRRLEDRFPEWKAVGLKVEAA</sequence>
<dbReference type="InterPro" id="IPR050229">
    <property type="entry name" value="GlpE_sulfurtransferase"/>
</dbReference>
<dbReference type="eggNOG" id="COG0607">
    <property type="taxonomic scope" value="Bacteria"/>
</dbReference>
<evidence type="ECO:0000259" key="1">
    <source>
        <dbReference type="PROSITE" id="PS50206"/>
    </source>
</evidence>
<reference evidence="2 3" key="1">
    <citation type="journal article" date="2011" name="Stand. Genomic Sci.">
        <title>Complete genome sequence of Parvibaculum lavamentivorans type strain (DS-1(T)).</title>
        <authorList>
            <person name="Schleheck D."/>
            <person name="Weiss M."/>
            <person name="Pitluck S."/>
            <person name="Bruce D."/>
            <person name="Land M.L."/>
            <person name="Han S."/>
            <person name="Saunders E."/>
            <person name="Tapia R."/>
            <person name="Detter C."/>
            <person name="Brettin T."/>
            <person name="Han J."/>
            <person name="Woyke T."/>
            <person name="Goodwin L."/>
            <person name="Pennacchio L."/>
            <person name="Nolan M."/>
            <person name="Cook A.M."/>
            <person name="Kjelleberg S."/>
            <person name="Thomas T."/>
        </authorList>
    </citation>
    <scope>NUCLEOTIDE SEQUENCE [LARGE SCALE GENOMIC DNA]</scope>
    <source>
        <strain evidence="3">DS-1 / DSM 13023 / NCIMB 13966</strain>
    </source>
</reference>
<dbReference type="HOGENOM" id="CLU_089574_1_4_5"/>
<evidence type="ECO:0000313" key="3">
    <source>
        <dbReference type="Proteomes" id="UP000006377"/>
    </source>
</evidence>
<dbReference type="STRING" id="402881.Plav_0356"/>
<dbReference type="Proteomes" id="UP000006377">
    <property type="component" value="Chromosome"/>
</dbReference>
<dbReference type="PANTHER" id="PTHR43031:SF1">
    <property type="entry name" value="PYRIDINE NUCLEOTIDE-DISULPHIDE OXIDOREDUCTASE"/>
    <property type="match status" value="1"/>
</dbReference>
<dbReference type="SMART" id="SM00450">
    <property type="entry name" value="RHOD"/>
    <property type="match status" value="1"/>
</dbReference>
<dbReference type="PANTHER" id="PTHR43031">
    <property type="entry name" value="FAD-DEPENDENT OXIDOREDUCTASE"/>
    <property type="match status" value="1"/>
</dbReference>
<dbReference type="CDD" id="cd00158">
    <property type="entry name" value="RHOD"/>
    <property type="match status" value="1"/>
</dbReference>
<dbReference type="AlphaFoldDB" id="A7HPZ6"/>
<dbReference type="InterPro" id="IPR001763">
    <property type="entry name" value="Rhodanese-like_dom"/>
</dbReference>
<dbReference type="PROSITE" id="PS50206">
    <property type="entry name" value="RHODANESE_3"/>
    <property type="match status" value="1"/>
</dbReference>
<name>A7HPZ6_PARL1</name>
<dbReference type="Pfam" id="PF00581">
    <property type="entry name" value="Rhodanese"/>
    <property type="match status" value="1"/>
</dbReference>
<dbReference type="Gene3D" id="3.40.250.10">
    <property type="entry name" value="Rhodanese-like domain"/>
    <property type="match status" value="1"/>
</dbReference>
<proteinExistence type="predicted"/>
<dbReference type="EMBL" id="CP000774">
    <property type="protein sequence ID" value="ABS61979.1"/>
    <property type="molecule type" value="Genomic_DNA"/>
</dbReference>